<protein>
    <submittedName>
        <fullName evidence="2">F-box protein CPR30</fullName>
    </submittedName>
</protein>
<dbReference type="InterPro" id="IPR050796">
    <property type="entry name" value="SCF_F-box_component"/>
</dbReference>
<dbReference type="EMBL" id="RXIC02000023">
    <property type="protein sequence ID" value="KAB1214209.1"/>
    <property type="molecule type" value="Genomic_DNA"/>
</dbReference>
<evidence type="ECO:0000259" key="1">
    <source>
        <dbReference type="PROSITE" id="PS50181"/>
    </source>
</evidence>
<proteinExistence type="predicted"/>
<gene>
    <name evidence="2" type="ORF">CJ030_MR5G023122</name>
</gene>
<dbReference type="PROSITE" id="PS50181">
    <property type="entry name" value="FBOX"/>
    <property type="match status" value="1"/>
</dbReference>
<dbReference type="InterPro" id="IPR006527">
    <property type="entry name" value="F-box-assoc_dom_typ1"/>
</dbReference>
<dbReference type="InterPro" id="IPR036047">
    <property type="entry name" value="F-box-like_dom_sf"/>
</dbReference>
<accession>A0A6A1VMU1</accession>
<dbReference type="SUPFAM" id="SSF81383">
    <property type="entry name" value="F-box domain"/>
    <property type="match status" value="1"/>
</dbReference>
<dbReference type="CDD" id="cd22157">
    <property type="entry name" value="F-box_AtFBW1-like"/>
    <property type="match status" value="1"/>
</dbReference>
<dbReference type="Pfam" id="PF07734">
    <property type="entry name" value="FBA_1"/>
    <property type="match status" value="1"/>
</dbReference>
<dbReference type="Pfam" id="PF00646">
    <property type="entry name" value="F-box"/>
    <property type="match status" value="1"/>
</dbReference>
<dbReference type="Proteomes" id="UP000516437">
    <property type="component" value="Chromosome 5"/>
</dbReference>
<dbReference type="Gene3D" id="1.20.1280.50">
    <property type="match status" value="1"/>
</dbReference>
<name>A0A6A1VMU1_9ROSI</name>
<dbReference type="SMART" id="SM00256">
    <property type="entry name" value="FBOX"/>
    <property type="match status" value="1"/>
</dbReference>
<dbReference type="PANTHER" id="PTHR31672">
    <property type="entry name" value="BNACNNG10540D PROTEIN"/>
    <property type="match status" value="1"/>
</dbReference>
<reference evidence="2 3" key="1">
    <citation type="journal article" date="2019" name="Plant Biotechnol. J.">
        <title>The red bayberry genome and genetic basis of sex determination.</title>
        <authorList>
            <person name="Jia H.M."/>
            <person name="Jia H.J."/>
            <person name="Cai Q.L."/>
            <person name="Wang Y."/>
            <person name="Zhao H.B."/>
            <person name="Yang W.F."/>
            <person name="Wang G.Y."/>
            <person name="Li Y.H."/>
            <person name="Zhan D.L."/>
            <person name="Shen Y.T."/>
            <person name="Niu Q.F."/>
            <person name="Chang L."/>
            <person name="Qiu J."/>
            <person name="Zhao L."/>
            <person name="Xie H.B."/>
            <person name="Fu W.Y."/>
            <person name="Jin J."/>
            <person name="Li X.W."/>
            <person name="Jiao Y."/>
            <person name="Zhou C.C."/>
            <person name="Tu T."/>
            <person name="Chai C.Y."/>
            <person name="Gao J.L."/>
            <person name="Fan L.J."/>
            <person name="van de Weg E."/>
            <person name="Wang J.Y."/>
            <person name="Gao Z.S."/>
        </authorList>
    </citation>
    <scope>NUCLEOTIDE SEQUENCE [LARGE SCALE GENOMIC DNA]</scope>
    <source>
        <tissue evidence="2">Leaves</tissue>
    </source>
</reference>
<keyword evidence="3" id="KW-1185">Reference proteome</keyword>
<evidence type="ECO:0000313" key="3">
    <source>
        <dbReference type="Proteomes" id="UP000516437"/>
    </source>
</evidence>
<dbReference type="OrthoDB" id="591557at2759"/>
<evidence type="ECO:0000313" key="2">
    <source>
        <dbReference type="EMBL" id="KAB1214209.1"/>
    </source>
</evidence>
<dbReference type="PANTHER" id="PTHR31672:SF13">
    <property type="entry name" value="F-BOX PROTEIN CPR30-LIKE"/>
    <property type="match status" value="1"/>
</dbReference>
<comment type="caution">
    <text evidence="2">The sequence shown here is derived from an EMBL/GenBank/DDBJ whole genome shotgun (WGS) entry which is preliminary data.</text>
</comment>
<feature type="domain" description="F-box" evidence="1">
    <location>
        <begin position="11"/>
        <end position="57"/>
    </location>
</feature>
<sequence>MEANKKQRNRSMLNRNIPLDVMVNILSRLNVKSLLQFRCVCKAWYNIIRNPQFAKTHLEHFLTRERLMLIELSRYLADYDVLNDEVEEFDYPAISTCRYFKILGSCNGLLHINAPNSPMVLWNPSTRESRELPSSPIEFPTRSRKCSPPLYGLGHDSLADDYKLARVVIFATESFETEVKVYSLRANSWKRIGDFPHNVYNKCPGIFVSGALHWLVTSEDDSPCTLCVLYLDLAEEKYGLLQLPEYEPDQMYCEIGVLGGCLCMYRYISEIDFEVWFMKEHGMMESWTKFSITVSHITGLDKFIHMKPLCCTENGQIVLRVGRKRLVLYKPKEELFRYLLFHGMSEHSETVTYVESLVSPNNFDARGREYDAEL</sequence>
<organism evidence="2 3">
    <name type="scientific">Morella rubra</name>
    <name type="common">Chinese bayberry</name>
    <dbReference type="NCBI Taxonomy" id="262757"/>
    <lineage>
        <taxon>Eukaryota</taxon>
        <taxon>Viridiplantae</taxon>
        <taxon>Streptophyta</taxon>
        <taxon>Embryophyta</taxon>
        <taxon>Tracheophyta</taxon>
        <taxon>Spermatophyta</taxon>
        <taxon>Magnoliopsida</taxon>
        <taxon>eudicotyledons</taxon>
        <taxon>Gunneridae</taxon>
        <taxon>Pentapetalae</taxon>
        <taxon>rosids</taxon>
        <taxon>fabids</taxon>
        <taxon>Fagales</taxon>
        <taxon>Myricaceae</taxon>
        <taxon>Morella</taxon>
    </lineage>
</organism>
<dbReference type="InterPro" id="IPR017451">
    <property type="entry name" value="F-box-assoc_interact_dom"/>
</dbReference>
<dbReference type="InterPro" id="IPR001810">
    <property type="entry name" value="F-box_dom"/>
</dbReference>
<dbReference type="NCBIfam" id="TIGR01640">
    <property type="entry name" value="F_box_assoc_1"/>
    <property type="match status" value="1"/>
</dbReference>
<dbReference type="AlphaFoldDB" id="A0A6A1VMU1"/>